<organism evidence="3 4">
    <name type="scientific">Bradyrhizobium archetypum</name>
    <dbReference type="NCBI Taxonomy" id="2721160"/>
    <lineage>
        <taxon>Bacteria</taxon>
        <taxon>Pseudomonadati</taxon>
        <taxon>Pseudomonadota</taxon>
        <taxon>Alphaproteobacteria</taxon>
        <taxon>Hyphomicrobiales</taxon>
        <taxon>Nitrobacteraceae</taxon>
        <taxon>Bradyrhizobium</taxon>
    </lineage>
</organism>
<dbReference type="Proteomes" id="UP000528734">
    <property type="component" value="Unassembled WGS sequence"/>
</dbReference>
<gene>
    <name evidence="3" type="ORF">HCN50_28085</name>
</gene>
<name>A0A7Y4H9D1_9BRAD</name>
<evidence type="ECO:0000313" key="4">
    <source>
        <dbReference type="Proteomes" id="UP000528734"/>
    </source>
</evidence>
<feature type="compositionally biased region" description="Polar residues" evidence="1">
    <location>
        <begin position="36"/>
        <end position="45"/>
    </location>
</feature>
<feature type="chain" id="PRO_5031067726" evidence="2">
    <location>
        <begin position="20"/>
        <end position="83"/>
    </location>
</feature>
<proteinExistence type="predicted"/>
<evidence type="ECO:0000256" key="1">
    <source>
        <dbReference type="SAM" id="MobiDB-lite"/>
    </source>
</evidence>
<feature type="compositionally biased region" description="Basic residues" evidence="1">
    <location>
        <begin position="54"/>
        <end position="63"/>
    </location>
</feature>
<evidence type="ECO:0000313" key="3">
    <source>
        <dbReference type="EMBL" id="NOJ50065.1"/>
    </source>
</evidence>
<sequence>MKTLIAVSTALLLATSAFAQGTKSPGSSEYAPGQKMQKSTKSTAPGASEYAPGHQKKSAKAKGHSGSAPGHQTTTGMATKKKY</sequence>
<dbReference type="EMBL" id="JAAVLW010000009">
    <property type="protein sequence ID" value="NOJ50065.1"/>
    <property type="molecule type" value="Genomic_DNA"/>
</dbReference>
<feature type="compositionally biased region" description="Polar residues" evidence="1">
    <location>
        <begin position="18"/>
        <end position="27"/>
    </location>
</feature>
<feature type="region of interest" description="Disordered" evidence="1">
    <location>
        <begin position="17"/>
        <end position="83"/>
    </location>
</feature>
<comment type="caution">
    <text evidence="3">The sequence shown here is derived from an EMBL/GenBank/DDBJ whole genome shotgun (WGS) entry which is preliminary data.</text>
</comment>
<keyword evidence="2" id="KW-0732">Signal</keyword>
<evidence type="ECO:0000256" key="2">
    <source>
        <dbReference type="SAM" id="SignalP"/>
    </source>
</evidence>
<feature type="signal peptide" evidence="2">
    <location>
        <begin position="1"/>
        <end position="19"/>
    </location>
</feature>
<reference evidence="3 4" key="1">
    <citation type="submission" date="2020-03" db="EMBL/GenBank/DDBJ databases">
        <title>Bradyrhizobium diversity isolated from nodules of Muelleranthus trifoliolatus.</title>
        <authorList>
            <person name="Klepa M."/>
            <person name="Helene L."/>
            <person name="Hungria M."/>
        </authorList>
    </citation>
    <scope>NUCLEOTIDE SEQUENCE [LARGE SCALE GENOMIC DNA]</scope>
    <source>
        <strain evidence="3 4">WSM 1744</strain>
    </source>
</reference>
<dbReference type="AlphaFoldDB" id="A0A7Y4H9D1"/>
<protein>
    <submittedName>
        <fullName evidence="3">Uncharacterized protein</fullName>
    </submittedName>
</protein>
<accession>A0A7Y4H9D1</accession>
<keyword evidence="4" id="KW-1185">Reference proteome</keyword>